<evidence type="ECO:0000313" key="2">
    <source>
        <dbReference type="EMBL" id="MCW1885995.1"/>
    </source>
</evidence>
<dbReference type="SUPFAM" id="SSF51182">
    <property type="entry name" value="RmlC-like cupins"/>
    <property type="match status" value="1"/>
</dbReference>
<sequence length="239" mass="25320">MLRQVPAGTCGGGAGEKASSVVMVMILSFLAQATARLIQPRMALVLRRRESGSLLEKTKQEELAQPGLRGELGSFLALVGTALLPAAMAGKPAGTTSPDTTRPTIMNDIRIQRAGSQPSGKGPAGWFTGAVRIDPLFQPEGAARAAAASVTFEPGTRTAWHTHPLGQTLIVTAGKGRVQREGGPIEEIFPGDVVWFPPGLRHWHGATPTTGMTHIAIQEQLDGKVVEWLEQVSDEEYGA</sequence>
<dbReference type="InterPro" id="IPR014710">
    <property type="entry name" value="RmlC-like_jellyroll"/>
</dbReference>
<dbReference type="InterPro" id="IPR047263">
    <property type="entry name" value="HNL-like_cupin"/>
</dbReference>
<gene>
    <name evidence="2" type="ORF">OKA04_14745</name>
</gene>
<dbReference type="CDD" id="cd02233">
    <property type="entry name" value="cupin_HNL-like"/>
    <property type="match status" value="1"/>
</dbReference>
<dbReference type="EMBL" id="JAPDDS010000008">
    <property type="protein sequence ID" value="MCW1885995.1"/>
    <property type="molecule type" value="Genomic_DNA"/>
</dbReference>
<organism evidence="2 3">
    <name type="scientific">Luteolibacter flavescens</name>
    <dbReference type="NCBI Taxonomy" id="1859460"/>
    <lineage>
        <taxon>Bacteria</taxon>
        <taxon>Pseudomonadati</taxon>
        <taxon>Verrucomicrobiota</taxon>
        <taxon>Verrucomicrobiia</taxon>
        <taxon>Verrucomicrobiales</taxon>
        <taxon>Verrucomicrobiaceae</taxon>
        <taxon>Luteolibacter</taxon>
    </lineage>
</organism>
<proteinExistence type="predicted"/>
<feature type="domain" description="Cupin type-2" evidence="1">
    <location>
        <begin position="150"/>
        <end position="207"/>
    </location>
</feature>
<evidence type="ECO:0000313" key="3">
    <source>
        <dbReference type="Proteomes" id="UP001207930"/>
    </source>
</evidence>
<keyword evidence="3" id="KW-1185">Reference proteome</keyword>
<dbReference type="InterPro" id="IPR011051">
    <property type="entry name" value="RmlC_Cupin_sf"/>
</dbReference>
<dbReference type="PANTHER" id="PTHR43698">
    <property type="entry name" value="RIBD C-TERMINAL DOMAIN CONTAINING PROTEIN"/>
    <property type="match status" value="1"/>
</dbReference>
<dbReference type="Proteomes" id="UP001207930">
    <property type="component" value="Unassembled WGS sequence"/>
</dbReference>
<accession>A0ABT3FR04</accession>
<name>A0ABT3FR04_9BACT</name>
<dbReference type="Gene3D" id="2.60.120.10">
    <property type="entry name" value="Jelly Rolls"/>
    <property type="match status" value="1"/>
</dbReference>
<dbReference type="PANTHER" id="PTHR43698:SF1">
    <property type="entry name" value="BLL4564 PROTEIN"/>
    <property type="match status" value="1"/>
</dbReference>
<comment type="caution">
    <text evidence="2">The sequence shown here is derived from an EMBL/GenBank/DDBJ whole genome shotgun (WGS) entry which is preliminary data.</text>
</comment>
<protein>
    <submittedName>
        <fullName evidence="2">Cupin domain-containing protein</fullName>
    </submittedName>
</protein>
<evidence type="ECO:0000259" key="1">
    <source>
        <dbReference type="Pfam" id="PF07883"/>
    </source>
</evidence>
<dbReference type="Pfam" id="PF07883">
    <property type="entry name" value="Cupin_2"/>
    <property type="match status" value="1"/>
</dbReference>
<reference evidence="2 3" key="1">
    <citation type="submission" date="2022-10" db="EMBL/GenBank/DDBJ databases">
        <title>Luteolibacter flavescens strain MCCC 1K03193, whole genome shotgun sequencing project.</title>
        <authorList>
            <person name="Zhao G."/>
            <person name="Shen L."/>
        </authorList>
    </citation>
    <scope>NUCLEOTIDE SEQUENCE [LARGE SCALE GENOMIC DNA]</scope>
    <source>
        <strain evidence="2 3">MCCC 1K03193</strain>
    </source>
</reference>
<dbReference type="InterPro" id="IPR013096">
    <property type="entry name" value="Cupin_2"/>
</dbReference>